<feature type="domain" description="Outer membrane protein beta-barrel" evidence="3">
    <location>
        <begin position="39"/>
        <end position="209"/>
    </location>
</feature>
<keyword evidence="1 2" id="KW-0732">Signal</keyword>
<organism evidence="4 5">
    <name type="scientific">Candidatus Enterousia avistercoris</name>
    <dbReference type="NCBI Taxonomy" id="2840788"/>
    <lineage>
        <taxon>Bacteria</taxon>
        <taxon>Pseudomonadati</taxon>
        <taxon>Pseudomonadota</taxon>
        <taxon>Alphaproteobacteria</taxon>
        <taxon>Candidatus Enterousia</taxon>
    </lineage>
</organism>
<sequence>MKVRYLFALFMFVPMVANADMPYRVEQIEMPDMVADSDGDLHRFYVGGAYNFSMWSSGADDTVHVDGENTSSFDVVAGVRATDIFRIEANYIRTSAKWDAFDLTGDTAMLNFILDARIDAMYRLFYNQHLVPYVGVGGGVSWNSVDGTGINHDVSPVVAAMAGFGVELGEWFTLDFGYKYMYMFSPQFEYIADFAPTAHQFRVGARVHF</sequence>
<dbReference type="SUPFAM" id="SSF56925">
    <property type="entry name" value="OMPA-like"/>
    <property type="match status" value="1"/>
</dbReference>
<evidence type="ECO:0000313" key="4">
    <source>
        <dbReference type="EMBL" id="MBO8425509.1"/>
    </source>
</evidence>
<dbReference type="Pfam" id="PF13505">
    <property type="entry name" value="OMP_b-brl"/>
    <property type="match status" value="1"/>
</dbReference>
<gene>
    <name evidence="4" type="ORF">IAC69_03470</name>
</gene>
<dbReference type="EMBL" id="JADINC010000054">
    <property type="protein sequence ID" value="MBO8425509.1"/>
    <property type="molecule type" value="Genomic_DNA"/>
</dbReference>
<protein>
    <submittedName>
        <fullName evidence="4">Outer membrane beta-barrel protein</fullName>
    </submittedName>
</protein>
<feature type="signal peptide" evidence="2">
    <location>
        <begin position="1"/>
        <end position="19"/>
    </location>
</feature>
<accession>A0A9D9GUV0</accession>
<evidence type="ECO:0000256" key="1">
    <source>
        <dbReference type="ARBA" id="ARBA00022729"/>
    </source>
</evidence>
<reference evidence="4" key="1">
    <citation type="submission" date="2020-10" db="EMBL/GenBank/DDBJ databases">
        <authorList>
            <person name="Gilroy R."/>
        </authorList>
    </citation>
    <scope>NUCLEOTIDE SEQUENCE</scope>
    <source>
        <strain evidence="4">8207</strain>
    </source>
</reference>
<evidence type="ECO:0000256" key="2">
    <source>
        <dbReference type="SAM" id="SignalP"/>
    </source>
</evidence>
<proteinExistence type="predicted"/>
<dbReference type="AlphaFoldDB" id="A0A9D9GUV0"/>
<reference evidence="4" key="2">
    <citation type="journal article" date="2021" name="PeerJ">
        <title>Extensive microbial diversity within the chicken gut microbiome revealed by metagenomics and culture.</title>
        <authorList>
            <person name="Gilroy R."/>
            <person name="Ravi A."/>
            <person name="Getino M."/>
            <person name="Pursley I."/>
            <person name="Horton D.L."/>
            <person name="Alikhan N.F."/>
            <person name="Baker D."/>
            <person name="Gharbi K."/>
            <person name="Hall N."/>
            <person name="Watson M."/>
            <person name="Adriaenssens E.M."/>
            <person name="Foster-Nyarko E."/>
            <person name="Jarju S."/>
            <person name="Secka A."/>
            <person name="Antonio M."/>
            <person name="Oren A."/>
            <person name="Chaudhuri R.R."/>
            <person name="La Ragione R."/>
            <person name="Hildebrand F."/>
            <person name="Pallen M.J."/>
        </authorList>
    </citation>
    <scope>NUCLEOTIDE SEQUENCE</scope>
    <source>
        <strain evidence="4">8207</strain>
    </source>
</reference>
<evidence type="ECO:0000259" key="3">
    <source>
        <dbReference type="Pfam" id="PF13505"/>
    </source>
</evidence>
<dbReference type="InterPro" id="IPR011250">
    <property type="entry name" value="OMP/PagP_B-barrel"/>
</dbReference>
<dbReference type="InterPro" id="IPR027385">
    <property type="entry name" value="Beta-barrel_OMP"/>
</dbReference>
<comment type="caution">
    <text evidence="4">The sequence shown here is derived from an EMBL/GenBank/DDBJ whole genome shotgun (WGS) entry which is preliminary data.</text>
</comment>
<dbReference type="Gene3D" id="2.40.160.20">
    <property type="match status" value="1"/>
</dbReference>
<feature type="chain" id="PRO_5038877441" evidence="2">
    <location>
        <begin position="20"/>
        <end position="209"/>
    </location>
</feature>
<dbReference type="Proteomes" id="UP000823630">
    <property type="component" value="Unassembled WGS sequence"/>
</dbReference>
<evidence type="ECO:0000313" key="5">
    <source>
        <dbReference type="Proteomes" id="UP000823630"/>
    </source>
</evidence>
<name>A0A9D9GUV0_9PROT</name>